<dbReference type="GO" id="GO:0016740">
    <property type="term" value="F:transferase activity"/>
    <property type="evidence" value="ECO:0007669"/>
    <property type="project" value="UniProtKB-KW"/>
</dbReference>
<dbReference type="SUPFAM" id="SSF52266">
    <property type="entry name" value="SGNH hydrolase"/>
    <property type="match status" value="1"/>
</dbReference>
<dbReference type="Pfam" id="PF16822">
    <property type="entry name" value="ALGX"/>
    <property type="match status" value="1"/>
</dbReference>
<dbReference type="InterPro" id="IPR031811">
    <property type="entry name" value="ALGX/ALGJ_SGNH-like"/>
</dbReference>
<evidence type="ECO:0000256" key="4">
    <source>
        <dbReference type="ARBA" id="ARBA00022764"/>
    </source>
</evidence>
<gene>
    <name evidence="7" type="ORF">ASZ90_002440</name>
</gene>
<evidence type="ECO:0000256" key="2">
    <source>
        <dbReference type="ARBA" id="ARBA00022679"/>
    </source>
</evidence>
<dbReference type="EMBL" id="LNQE01000296">
    <property type="protein sequence ID" value="KUG27719.1"/>
    <property type="molecule type" value="Genomic_DNA"/>
</dbReference>
<evidence type="ECO:0000259" key="6">
    <source>
        <dbReference type="Pfam" id="PF16822"/>
    </source>
</evidence>
<keyword evidence="4" id="KW-0574">Periplasm</keyword>
<organism evidence="7">
    <name type="scientific">hydrocarbon metagenome</name>
    <dbReference type="NCBI Taxonomy" id="938273"/>
    <lineage>
        <taxon>unclassified sequences</taxon>
        <taxon>metagenomes</taxon>
        <taxon>ecological metagenomes</taxon>
    </lineage>
</organism>
<evidence type="ECO:0000256" key="3">
    <source>
        <dbReference type="ARBA" id="ARBA00022729"/>
    </source>
</evidence>
<keyword evidence="5" id="KW-0472">Membrane</keyword>
<keyword evidence="5" id="KW-1133">Transmembrane helix</keyword>
<keyword evidence="2" id="KW-0808">Transferase</keyword>
<name>A0A0W8G3I1_9ZZZZ</name>
<sequence length="357" mass="40401">MKNFLLFAVSIFVCIVITEFLFVLYEKAVYSIEYKFPGDIIDLQKLNYNESTISRKQPDGEFRILSFGDSFCHATVSPAYSYNGVLQSRLRDMGVPARVVNLGEPISSIPQYLATMDNWIPRIDHDMILVNIFAVNDLGELSRNELEDGGQLNSILGDLFVDIQTGRKRLDHIPRMFPLRLLDYLTTLYYYFRDGAFVHRTVEPPYTLAHGPVTPDAFDHVADKDLAVCAVDSREMHRPALDRVARLARVLSDFKARGKRVLIVISPGEIQINPALFQEAVARQKADPARYDLHLPNTLVREAIQAVDPGLEIFDVTPLLRETFARGSNPYYPLDAHWNVLGNRLVGEALADRIGHP</sequence>
<evidence type="ECO:0000313" key="7">
    <source>
        <dbReference type="EMBL" id="KUG27719.1"/>
    </source>
</evidence>
<proteinExistence type="predicted"/>
<evidence type="ECO:0000256" key="1">
    <source>
        <dbReference type="ARBA" id="ARBA00004418"/>
    </source>
</evidence>
<dbReference type="AlphaFoldDB" id="A0A0W8G3I1"/>
<dbReference type="GO" id="GO:0042597">
    <property type="term" value="C:periplasmic space"/>
    <property type="evidence" value="ECO:0007669"/>
    <property type="project" value="UniProtKB-SubCell"/>
</dbReference>
<dbReference type="Gene3D" id="3.40.50.1110">
    <property type="entry name" value="SGNH hydrolase"/>
    <property type="match status" value="1"/>
</dbReference>
<comment type="subcellular location">
    <subcellularLocation>
        <location evidence="1">Periplasm</location>
    </subcellularLocation>
</comment>
<accession>A0A0W8G3I1</accession>
<evidence type="ECO:0000256" key="5">
    <source>
        <dbReference type="SAM" id="Phobius"/>
    </source>
</evidence>
<dbReference type="InterPro" id="IPR036514">
    <property type="entry name" value="SGNH_hydro_sf"/>
</dbReference>
<keyword evidence="3" id="KW-0732">Signal</keyword>
<keyword evidence="5" id="KW-0812">Transmembrane</keyword>
<protein>
    <recommendedName>
        <fullName evidence="6">AlgX/AlgJ SGNH hydrolase-like domain-containing protein</fullName>
    </recommendedName>
</protein>
<feature type="transmembrane region" description="Helical" evidence="5">
    <location>
        <begin position="6"/>
        <end position="25"/>
    </location>
</feature>
<reference evidence="7" key="1">
    <citation type="journal article" date="2015" name="Proc. Natl. Acad. Sci. U.S.A.">
        <title>Networks of energetic and metabolic interactions define dynamics in microbial communities.</title>
        <authorList>
            <person name="Embree M."/>
            <person name="Liu J.K."/>
            <person name="Al-Bassam M.M."/>
            <person name="Zengler K."/>
        </authorList>
    </citation>
    <scope>NUCLEOTIDE SEQUENCE</scope>
</reference>
<feature type="domain" description="AlgX/AlgJ SGNH hydrolase-like" evidence="6">
    <location>
        <begin position="240"/>
        <end position="354"/>
    </location>
</feature>
<comment type="caution">
    <text evidence="7">The sequence shown here is derived from an EMBL/GenBank/DDBJ whole genome shotgun (WGS) entry which is preliminary data.</text>
</comment>